<dbReference type="Proteomes" id="UP000295468">
    <property type="component" value="Unassembled WGS sequence"/>
</dbReference>
<dbReference type="RefSeq" id="WP_133642357.1">
    <property type="nucleotide sequence ID" value="NZ_SNYI01000001.1"/>
</dbReference>
<keyword evidence="3" id="KW-1185">Reference proteome</keyword>
<proteinExistence type="predicted"/>
<evidence type="ECO:0000313" key="3">
    <source>
        <dbReference type="Proteomes" id="UP000295468"/>
    </source>
</evidence>
<reference evidence="2 3" key="1">
    <citation type="submission" date="2019-03" db="EMBL/GenBank/DDBJ databases">
        <title>Genomic Encyclopedia of Archaeal and Bacterial Type Strains, Phase II (KMG-II): from individual species to whole genera.</title>
        <authorList>
            <person name="Goeker M."/>
        </authorList>
    </citation>
    <scope>NUCLEOTIDE SEQUENCE [LARGE SCALE GENOMIC DNA]</scope>
    <source>
        <strain evidence="2 3">DSM 18435</strain>
    </source>
</reference>
<organism evidence="2 3">
    <name type="scientific">Zeaxanthinibacter enoshimensis</name>
    <dbReference type="NCBI Taxonomy" id="392009"/>
    <lineage>
        <taxon>Bacteria</taxon>
        <taxon>Pseudomonadati</taxon>
        <taxon>Bacteroidota</taxon>
        <taxon>Flavobacteriia</taxon>
        <taxon>Flavobacteriales</taxon>
        <taxon>Flavobacteriaceae</taxon>
        <taxon>Zeaxanthinibacter</taxon>
    </lineage>
</organism>
<keyword evidence="1" id="KW-0812">Transmembrane</keyword>
<evidence type="ECO:0000256" key="1">
    <source>
        <dbReference type="SAM" id="Phobius"/>
    </source>
</evidence>
<keyword evidence="1" id="KW-0472">Membrane</keyword>
<protein>
    <submittedName>
        <fullName evidence="2">Uncharacterized protein</fullName>
    </submittedName>
</protein>
<accession>A0A4R6TQX9</accession>
<name>A0A4R6TQX9_9FLAO</name>
<dbReference type="AlphaFoldDB" id="A0A4R6TQX9"/>
<comment type="caution">
    <text evidence="2">The sequence shown here is derived from an EMBL/GenBank/DDBJ whole genome shotgun (WGS) entry which is preliminary data.</text>
</comment>
<gene>
    <name evidence="2" type="ORF">CLV82_0102</name>
</gene>
<keyword evidence="1" id="KW-1133">Transmembrane helix</keyword>
<dbReference type="EMBL" id="SNYI01000001">
    <property type="protein sequence ID" value="TDQ32279.1"/>
    <property type="molecule type" value="Genomic_DNA"/>
</dbReference>
<feature type="transmembrane region" description="Helical" evidence="1">
    <location>
        <begin position="6"/>
        <end position="26"/>
    </location>
</feature>
<evidence type="ECO:0000313" key="2">
    <source>
        <dbReference type="EMBL" id="TDQ32279.1"/>
    </source>
</evidence>
<sequence length="129" mass="13739">MKQVQILPTVVLIIILFAAMGLMAGLPGGDTLQGEAVKVPLKGDHDHLAMPGNKSWCELFHDFLQRSAKDGALLVRSAGDIRITGLAPGYAIVMIELQLRAPKSCNTHAGPCSPDADSGKTYCGYSTFK</sequence>